<gene>
    <name evidence="2" type="ORF">Mth01_10520</name>
</gene>
<keyword evidence="3" id="KW-1185">Reference proteome</keyword>
<evidence type="ECO:0000313" key="2">
    <source>
        <dbReference type="EMBL" id="GIH68799.1"/>
    </source>
</evidence>
<keyword evidence="1" id="KW-0732">Signal</keyword>
<evidence type="ECO:0000256" key="1">
    <source>
        <dbReference type="SAM" id="SignalP"/>
    </source>
</evidence>
<reference evidence="2" key="1">
    <citation type="submission" date="2021-01" db="EMBL/GenBank/DDBJ databases">
        <title>Whole genome shotgun sequence of Sphaerimonospora thailandensis NBRC 107569.</title>
        <authorList>
            <person name="Komaki H."/>
            <person name="Tamura T."/>
        </authorList>
    </citation>
    <scope>NUCLEOTIDE SEQUENCE</scope>
    <source>
        <strain evidence="2">NBRC 107569</strain>
    </source>
</reference>
<protein>
    <recommendedName>
        <fullName evidence="4">LGFP repeat-containing protein</fullName>
    </recommendedName>
</protein>
<dbReference type="AlphaFoldDB" id="A0A8J3R7D4"/>
<proteinExistence type="predicted"/>
<dbReference type="EMBL" id="BOOG01000010">
    <property type="protein sequence ID" value="GIH68799.1"/>
    <property type="molecule type" value="Genomic_DNA"/>
</dbReference>
<organism evidence="2 3">
    <name type="scientific">Sphaerimonospora thailandensis</name>
    <dbReference type="NCBI Taxonomy" id="795644"/>
    <lineage>
        <taxon>Bacteria</taxon>
        <taxon>Bacillati</taxon>
        <taxon>Actinomycetota</taxon>
        <taxon>Actinomycetes</taxon>
        <taxon>Streptosporangiales</taxon>
        <taxon>Streptosporangiaceae</taxon>
        <taxon>Sphaerimonospora</taxon>
    </lineage>
</organism>
<name>A0A8J3R7D4_9ACTN</name>
<feature type="chain" id="PRO_5035185654" description="LGFP repeat-containing protein" evidence="1">
    <location>
        <begin position="31"/>
        <end position="165"/>
    </location>
</feature>
<dbReference type="Proteomes" id="UP000610966">
    <property type="component" value="Unassembled WGS sequence"/>
</dbReference>
<feature type="signal peptide" evidence="1">
    <location>
        <begin position="1"/>
        <end position="30"/>
    </location>
</feature>
<evidence type="ECO:0008006" key="4">
    <source>
        <dbReference type="Google" id="ProtNLM"/>
    </source>
</evidence>
<sequence length="165" mass="18195">MDMTKWTKGLSVATATIALTGALPTLPAEATSSAQPTSISVSSHALGEAVNLKLTEKTRHKLADAFWNQYYGKYQPRPSRSKVDGPKNVYYGKIKGATRAKDVYWAVGNIGIKGDPVSYQDGPHVWRKRGHGAWSYRGDTGGCLNKAPKALLKIWHLSYLWCHYS</sequence>
<accession>A0A8J3R7D4</accession>
<comment type="caution">
    <text evidence="2">The sequence shown here is derived from an EMBL/GenBank/DDBJ whole genome shotgun (WGS) entry which is preliminary data.</text>
</comment>
<evidence type="ECO:0000313" key="3">
    <source>
        <dbReference type="Proteomes" id="UP000610966"/>
    </source>
</evidence>